<evidence type="ECO:0000313" key="1">
    <source>
        <dbReference type="EMBL" id="KAH7916305.1"/>
    </source>
</evidence>
<sequence length="233" mass="25857">MTVSIRPGTIADEDDLSHICLLTANFGTSAVDIVSFPKLPGHIYVEPYLRLKSTYSFVLVDTDVIQNSSYSAPLAHDERIVGYIVGAADTREFERDAKDIWWPKLCAQYGHLREPAASVDLKSGELQYINRLFGPRIAADATIAFAPAHMHINILPEYQGKGYGRQLVGAAVRYLGSLDEGDGVDERRIKGLWLHINPQNTKAAAFYARLGFGPFEDAPEEMIGLRFEDWGQG</sequence>
<evidence type="ECO:0000313" key="2">
    <source>
        <dbReference type="Proteomes" id="UP000790377"/>
    </source>
</evidence>
<organism evidence="1 2">
    <name type="scientific">Hygrophoropsis aurantiaca</name>
    <dbReference type="NCBI Taxonomy" id="72124"/>
    <lineage>
        <taxon>Eukaryota</taxon>
        <taxon>Fungi</taxon>
        <taxon>Dikarya</taxon>
        <taxon>Basidiomycota</taxon>
        <taxon>Agaricomycotina</taxon>
        <taxon>Agaricomycetes</taxon>
        <taxon>Agaricomycetidae</taxon>
        <taxon>Boletales</taxon>
        <taxon>Coniophorineae</taxon>
        <taxon>Hygrophoropsidaceae</taxon>
        <taxon>Hygrophoropsis</taxon>
    </lineage>
</organism>
<comment type="caution">
    <text evidence="1">The sequence shown here is derived from an EMBL/GenBank/DDBJ whole genome shotgun (WGS) entry which is preliminary data.</text>
</comment>
<gene>
    <name evidence="1" type="ORF">BJ138DRAFT_1140037</name>
</gene>
<reference evidence="1" key="1">
    <citation type="journal article" date="2021" name="New Phytol.">
        <title>Evolutionary innovations through gain and loss of genes in the ectomycorrhizal Boletales.</title>
        <authorList>
            <person name="Wu G."/>
            <person name="Miyauchi S."/>
            <person name="Morin E."/>
            <person name="Kuo A."/>
            <person name="Drula E."/>
            <person name="Varga T."/>
            <person name="Kohler A."/>
            <person name="Feng B."/>
            <person name="Cao Y."/>
            <person name="Lipzen A."/>
            <person name="Daum C."/>
            <person name="Hundley H."/>
            <person name="Pangilinan J."/>
            <person name="Johnson J."/>
            <person name="Barry K."/>
            <person name="LaButti K."/>
            <person name="Ng V."/>
            <person name="Ahrendt S."/>
            <person name="Min B."/>
            <person name="Choi I.G."/>
            <person name="Park H."/>
            <person name="Plett J.M."/>
            <person name="Magnuson J."/>
            <person name="Spatafora J.W."/>
            <person name="Nagy L.G."/>
            <person name="Henrissat B."/>
            <person name="Grigoriev I.V."/>
            <person name="Yang Z.L."/>
            <person name="Xu J."/>
            <person name="Martin F.M."/>
        </authorList>
    </citation>
    <scope>NUCLEOTIDE SEQUENCE</scope>
    <source>
        <strain evidence="1">ATCC 28755</strain>
    </source>
</reference>
<dbReference type="EMBL" id="MU267592">
    <property type="protein sequence ID" value="KAH7916305.1"/>
    <property type="molecule type" value="Genomic_DNA"/>
</dbReference>
<proteinExistence type="predicted"/>
<keyword evidence="2" id="KW-1185">Reference proteome</keyword>
<accession>A0ACB8AS12</accession>
<protein>
    <submittedName>
        <fullName evidence="1">Acyl-CoA N-acyltransferase</fullName>
    </submittedName>
</protein>
<name>A0ACB8AS12_9AGAM</name>
<dbReference type="Proteomes" id="UP000790377">
    <property type="component" value="Unassembled WGS sequence"/>
</dbReference>